<evidence type="ECO:0000313" key="3">
    <source>
        <dbReference type="Proteomes" id="UP001172673"/>
    </source>
</evidence>
<feature type="signal peptide" evidence="1">
    <location>
        <begin position="1"/>
        <end position="17"/>
    </location>
</feature>
<dbReference type="EMBL" id="JAPDRK010000004">
    <property type="protein sequence ID" value="KAJ9613427.1"/>
    <property type="molecule type" value="Genomic_DNA"/>
</dbReference>
<reference evidence="2" key="1">
    <citation type="submission" date="2022-10" db="EMBL/GenBank/DDBJ databases">
        <title>Culturing micro-colonial fungi from biological soil crusts in the Mojave desert and describing Neophaeococcomyces mojavensis, and introducing the new genera and species Taxawa tesnikishii.</title>
        <authorList>
            <person name="Kurbessoian T."/>
            <person name="Stajich J.E."/>
        </authorList>
    </citation>
    <scope>NUCLEOTIDE SEQUENCE</scope>
    <source>
        <strain evidence="2">TK_41</strain>
    </source>
</reference>
<keyword evidence="3" id="KW-1185">Reference proteome</keyword>
<keyword evidence="1" id="KW-0732">Signal</keyword>
<evidence type="ECO:0000313" key="2">
    <source>
        <dbReference type="EMBL" id="KAJ9613427.1"/>
    </source>
</evidence>
<organism evidence="2 3">
    <name type="scientific">Cladophialophora chaetospira</name>
    <dbReference type="NCBI Taxonomy" id="386627"/>
    <lineage>
        <taxon>Eukaryota</taxon>
        <taxon>Fungi</taxon>
        <taxon>Dikarya</taxon>
        <taxon>Ascomycota</taxon>
        <taxon>Pezizomycotina</taxon>
        <taxon>Eurotiomycetes</taxon>
        <taxon>Chaetothyriomycetidae</taxon>
        <taxon>Chaetothyriales</taxon>
        <taxon>Herpotrichiellaceae</taxon>
        <taxon>Cladophialophora</taxon>
    </lineage>
</organism>
<accession>A0AA38XHB1</accession>
<sequence>MTELIALRATAVTVAMALLHVNSVPQNLGASGNKWPYRFILSDHSDMAALDFDPTRSSLALQAAAGAPLHIPWSSSPIRLGTGFDSAAIGSSEGPWKSSYPFSVPPHVPQLLCEIDESIASYKDGLSASAGSTSEHLSASLAVTVGCDFLSASVTGDYDKAVLENRNATRASRTSTVRSGRIIFNATPSLKHAAKATATGDAGLSEVRCQYGDYYLAGLCLGADAGASVSANNSQSSKFEQKKITATVSAFLWSRSVTHTSASQEFEASMDLEFSGYATLNGQKFHQRCGLGSTNPMKSPATALAATQRAADVQSMHAAAAEYMQKVANLHKDVQVRMDALGLHHQKLLALEDCSKICQAGLVVQLVLVPFSLLRELVEISSTKKCLAGTTKITEMRMQ</sequence>
<comment type="caution">
    <text evidence="2">The sequence shown here is derived from an EMBL/GenBank/DDBJ whole genome shotgun (WGS) entry which is preliminary data.</text>
</comment>
<proteinExistence type="predicted"/>
<evidence type="ECO:0000256" key="1">
    <source>
        <dbReference type="SAM" id="SignalP"/>
    </source>
</evidence>
<feature type="chain" id="PRO_5041256054" evidence="1">
    <location>
        <begin position="18"/>
        <end position="399"/>
    </location>
</feature>
<gene>
    <name evidence="2" type="ORF">H2200_003369</name>
</gene>
<protein>
    <submittedName>
        <fullName evidence="2">Uncharacterized protein</fullName>
    </submittedName>
</protein>
<dbReference type="AlphaFoldDB" id="A0AA38XHB1"/>
<dbReference type="Proteomes" id="UP001172673">
    <property type="component" value="Unassembled WGS sequence"/>
</dbReference>
<name>A0AA38XHB1_9EURO</name>